<name>A0ABV6R3M4_9CAUL</name>
<dbReference type="RefSeq" id="WP_376834942.1">
    <property type="nucleotide sequence ID" value="NZ_JBHLSW010000003.1"/>
</dbReference>
<sequence>MSEIIRIRARLFDAAATCASTDDFRPSLRGVYVQPHPEGGAVMLATDGYRFVVVRDETGVCAEPRIILADKALRRALRSVKGDQALTVTAEGHVLVADQPELTGLTSAGDWISWQRAFTPLLDLIKTKAPAAHATFNPHYLGSFGKVAERLNPTAYQGIRVIALSDSDPALVLFPYIPDVFGVLMPMRGGNEQAFPAWFKPVLGPKKRARRKLPANDTAKLAEAA</sequence>
<dbReference type="InterPro" id="IPR046938">
    <property type="entry name" value="DNA_clamp_sf"/>
</dbReference>
<comment type="caution">
    <text evidence="1">The sequence shown here is derived from an EMBL/GenBank/DDBJ whole genome shotgun (WGS) entry which is preliminary data.</text>
</comment>
<evidence type="ECO:0008006" key="3">
    <source>
        <dbReference type="Google" id="ProtNLM"/>
    </source>
</evidence>
<proteinExistence type="predicted"/>
<evidence type="ECO:0000313" key="1">
    <source>
        <dbReference type="EMBL" id="MFC0633258.1"/>
    </source>
</evidence>
<organism evidence="1 2">
    <name type="scientific">Brevundimonas balnearis</name>
    <dbReference type="NCBI Taxonomy" id="1572858"/>
    <lineage>
        <taxon>Bacteria</taxon>
        <taxon>Pseudomonadati</taxon>
        <taxon>Pseudomonadota</taxon>
        <taxon>Alphaproteobacteria</taxon>
        <taxon>Caulobacterales</taxon>
        <taxon>Caulobacteraceae</taxon>
        <taxon>Brevundimonas</taxon>
    </lineage>
</organism>
<evidence type="ECO:0000313" key="2">
    <source>
        <dbReference type="Proteomes" id="UP001589906"/>
    </source>
</evidence>
<dbReference type="Proteomes" id="UP001589906">
    <property type="component" value="Unassembled WGS sequence"/>
</dbReference>
<keyword evidence="2" id="KW-1185">Reference proteome</keyword>
<protein>
    <recommendedName>
        <fullName evidence="3">DNA polymerase III beta sliding clamp central domain-containing protein</fullName>
    </recommendedName>
</protein>
<dbReference type="Gene3D" id="3.10.150.10">
    <property type="entry name" value="DNA Polymerase III, subunit A, domain 2"/>
    <property type="match status" value="1"/>
</dbReference>
<dbReference type="EMBL" id="JBHLSW010000003">
    <property type="protein sequence ID" value="MFC0633258.1"/>
    <property type="molecule type" value="Genomic_DNA"/>
</dbReference>
<dbReference type="SUPFAM" id="SSF55979">
    <property type="entry name" value="DNA clamp"/>
    <property type="match status" value="1"/>
</dbReference>
<reference evidence="1 2" key="1">
    <citation type="submission" date="2024-09" db="EMBL/GenBank/DDBJ databases">
        <authorList>
            <person name="Sun Q."/>
            <person name="Mori K."/>
        </authorList>
    </citation>
    <scope>NUCLEOTIDE SEQUENCE [LARGE SCALE GENOMIC DNA]</scope>
    <source>
        <strain evidence="1 2">NCAIM B.02621</strain>
    </source>
</reference>
<accession>A0ABV6R3M4</accession>
<gene>
    <name evidence="1" type="ORF">ACFFGE_05115</name>
</gene>